<dbReference type="Proteomes" id="UP000821837">
    <property type="component" value="Unassembled WGS sequence"/>
</dbReference>
<keyword evidence="3" id="KW-1185">Reference proteome</keyword>
<protein>
    <submittedName>
        <fullName evidence="2">Uncharacterized protein</fullName>
    </submittedName>
</protein>
<dbReference type="AlphaFoldDB" id="A0A9D4TDN7"/>
<reference evidence="2" key="1">
    <citation type="journal article" date="2020" name="Cell">
        <title>Large-Scale Comparative Analyses of Tick Genomes Elucidate Their Genetic Diversity and Vector Capacities.</title>
        <authorList>
            <consortium name="Tick Genome and Microbiome Consortium (TIGMIC)"/>
            <person name="Jia N."/>
            <person name="Wang J."/>
            <person name="Shi W."/>
            <person name="Du L."/>
            <person name="Sun Y."/>
            <person name="Zhan W."/>
            <person name="Jiang J.F."/>
            <person name="Wang Q."/>
            <person name="Zhang B."/>
            <person name="Ji P."/>
            <person name="Bell-Sakyi L."/>
            <person name="Cui X.M."/>
            <person name="Yuan T.T."/>
            <person name="Jiang B.G."/>
            <person name="Yang W.F."/>
            <person name="Lam T.T."/>
            <person name="Chang Q.C."/>
            <person name="Ding S.J."/>
            <person name="Wang X.J."/>
            <person name="Zhu J.G."/>
            <person name="Ruan X.D."/>
            <person name="Zhao L."/>
            <person name="Wei J.T."/>
            <person name="Ye R.Z."/>
            <person name="Que T.C."/>
            <person name="Du C.H."/>
            <person name="Zhou Y.H."/>
            <person name="Cheng J.X."/>
            <person name="Dai P.F."/>
            <person name="Guo W.B."/>
            <person name="Han X.H."/>
            <person name="Huang E.J."/>
            <person name="Li L.F."/>
            <person name="Wei W."/>
            <person name="Gao Y.C."/>
            <person name="Liu J.Z."/>
            <person name="Shao H.Z."/>
            <person name="Wang X."/>
            <person name="Wang C.C."/>
            <person name="Yang T.C."/>
            <person name="Huo Q.B."/>
            <person name="Li W."/>
            <person name="Chen H.Y."/>
            <person name="Chen S.E."/>
            <person name="Zhou L.G."/>
            <person name="Ni X.B."/>
            <person name="Tian J.H."/>
            <person name="Sheng Y."/>
            <person name="Liu T."/>
            <person name="Pan Y.S."/>
            <person name="Xia L.Y."/>
            <person name="Li J."/>
            <person name="Zhao F."/>
            <person name="Cao W.C."/>
        </authorList>
    </citation>
    <scope>NUCLEOTIDE SEQUENCE</scope>
    <source>
        <strain evidence="2">Rsan-2018</strain>
    </source>
</reference>
<dbReference type="EMBL" id="JABSTV010000458">
    <property type="protein sequence ID" value="KAH7986383.1"/>
    <property type="molecule type" value="Genomic_DNA"/>
</dbReference>
<organism evidence="2 3">
    <name type="scientific">Rhipicephalus sanguineus</name>
    <name type="common">Brown dog tick</name>
    <name type="synonym">Ixodes sanguineus</name>
    <dbReference type="NCBI Taxonomy" id="34632"/>
    <lineage>
        <taxon>Eukaryota</taxon>
        <taxon>Metazoa</taxon>
        <taxon>Ecdysozoa</taxon>
        <taxon>Arthropoda</taxon>
        <taxon>Chelicerata</taxon>
        <taxon>Arachnida</taxon>
        <taxon>Acari</taxon>
        <taxon>Parasitiformes</taxon>
        <taxon>Ixodida</taxon>
        <taxon>Ixodoidea</taxon>
        <taxon>Ixodidae</taxon>
        <taxon>Rhipicephalinae</taxon>
        <taxon>Rhipicephalus</taxon>
        <taxon>Rhipicephalus</taxon>
    </lineage>
</organism>
<proteinExistence type="predicted"/>
<accession>A0A9D4TDN7</accession>
<evidence type="ECO:0000313" key="3">
    <source>
        <dbReference type="Proteomes" id="UP000821837"/>
    </source>
</evidence>
<feature type="region of interest" description="Disordered" evidence="1">
    <location>
        <begin position="1"/>
        <end position="23"/>
    </location>
</feature>
<reference evidence="2" key="2">
    <citation type="submission" date="2021-09" db="EMBL/GenBank/DDBJ databases">
        <authorList>
            <person name="Jia N."/>
            <person name="Wang J."/>
            <person name="Shi W."/>
            <person name="Du L."/>
            <person name="Sun Y."/>
            <person name="Zhan W."/>
            <person name="Jiang J."/>
            <person name="Wang Q."/>
            <person name="Zhang B."/>
            <person name="Ji P."/>
            <person name="Sakyi L.B."/>
            <person name="Cui X."/>
            <person name="Yuan T."/>
            <person name="Jiang B."/>
            <person name="Yang W."/>
            <person name="Lam T.T.-Y."/>
            <person name="Chang Q."/>
            <person name="Ding S."/>
            <person name="Wang X."/>
            <person name="Zhu J."/>
            <person name="Ruan X."/>
            <person name="Zhao L."/>
            <person name="Wei J."/>
            <person name="Que T."/>
            <person name="Du C."/>
            <person name="Cheng J."/>
            <person name="Dai P."/>
            <person name="Han X."/>
            <person name="Huang E."/>
            <person name="Gao Y."/>
            <person name="Liu J."/>
            <person name="Shao H."/>
            <person name="Ye R."/>
            <person name="Li L."/>
            <person name="Wei W."/>
            <person name="Wang X."/>
            <person name="Wang C."/>
            <person name="Huo Q."/>
            <person name="Li W."/>
            <person name="Guo W."/>
            <person name="Chen H."/>
            <person name="Chen S."/>
            <person name="Zhou L."/>
            <person name="Zhou L."/>
            <person name="Ni X."/>
            <person name="Tian J."/>
            <person name="Zhou Y."/>
            <person name="Sheng Y."/>
            <person name="Liu T."/>
            <person name="Pan Y."/>
            <person name="Xia L."/>
            <person name="Li J."/>
            <person name="Zhao F."/>
            <person name="Cao W."/>
        </authorList>
    </citation>
    <scope>NUCLEOTIDE SEQUENCE</scope>
    <source>
        <strain evidence="2">Rsan-2018</strain>
        <tissue evidence="2">Larvae</tissue>
    </source>
</reference>
<evidence type="ECO:0000313" key="2">
    <source>
        <dbReference type="EMBL" id="KAH7986383.1"/>
    </source>
</evidence>
<sequence>MNTLLPPNLHEGHVAEEDDPDIDDSLAIPDVDHREVIKDELRKLTSKPPPRAYQGYRLWEIVRRFLDAEDIKIDLNAYLREVLANDRVKPQRQPVCPPDGESRRQAKKRQYALTQELFRKNRTRSARRVLDGDADSKVEDPSGFLEEWREIMERVVPASVSPNVQRPRQVIDPMFLITVMDIKMAMLPSNSASGPDGFSAKELRKAPVTALQVFLNLLMLQK</sequence>
<name>A0A9D4TDN7_RHISA</name>
<evidence type="ECO:0000256" key="1">
    <source>
        <dbReference type="SAM" id="MobiDB-lite"/>
    </source>
</evidence>
<comment type="caution">
    <text evidence="2">The sequence shown here is derived from an EMBL/GenBank/DDBJ whole genome shotgun (WGS) entry which is preliminary data.</text>
</comment>
<gene>
    <name evidence="2" type="ORF">HPB52_025005</name>
</gene>